<dbReference type="Proteomes" id="UP001479606">
    <property type="component" value="Unassembled WGS sequence"/>
</dbReference>
<organism evidence="2 3">
    <name type="scientific">Hymenobacter segetis</name>
    <dbReference type="NCBI Taxonomy" id="2025509"/>
    <lineage>
        <taxon>Bacteria</taxon>
        <taxon>Pseudomonadati</taxon>
        <taxon>Bacteroidota</taxon>
        <taxon>Cytophagia</taxon>
        <taxon>Cytophagales</taxon>
        <taxon>Hymenobacteraceae</taxon>
        <taxon>Hymenobacter</taxon>
    </lineage>
</organism>
<evidence type="ECO:0000313" key="3">
    <source>
        <dbReference type="Proteomes" id="UP001479606"/>
    </source>
</evidence>
<keyword evidence="1" id="KW-1133">Transmembrane helix</keyword>
<accession>A0ABU9M0W6</accession>
<sequence>MTSYRQPLLLNGCLFLLLGLLVAGIYLGAEVNSYGRREFGLGGLGVFLVATWAFPFANFLLFIQTVNTGQPRLTLVYALLTAVFLAGAWSIWGYGMGGFTKVGG</sequence>
<keyword evidence="3" id="KW-1185">Reference proteome</keyword>
<evidence type="ECO:0000256" key="1">
    <source>
        <dbReference type="SAM" id="Phobius"/>
    </source>
</evidence>
<comment type="caution">
    <text evidence="2">The sequence shown here is derived from an EMBL/GenBank/DDBJ whole genome shotgun (WGS) entry which is preliminary data.</text>
</comment>
<reference evidence="2 3" key="1">
    <citation type="journal article" date="2018" name="Arch. Microbiol.">
        <title>Hymenobacter segetis sp. nov., isolated from soil.</title>
        <authorList>
            <person name="Ten L.N."/>
            <person name="Lim S.J."/>
            <person name="Kim B.O."/>
            <person name="Kang I.K."/>
            <person name="Jung H.Y."/>
        </authorList>
    </citation>
    <scope>NUCLEOTIDE SEQUENCE [LARGE SCALE GENOMIC DNA]</scope>
    <source>
        <strain evidence="2 3">S7-3-11</strain>
    </source>
</reference>
<feature type="transmembrane region" description="Helical" evidence="1">
    <location>
        <begin position="39"/>
        <end position="63"/>
    </location>
</feature>
<keyword evidence="1" id="KW-0472">Membrane</keyword>
<keyword evidence="1" id="KW-0812">Transmembrane</keyword>
<evidence type="ECO:0000313" key="2">
    <source>
        <dbReference type="EMBL" id="MEL5995992.1"/>
    </source>
</evidence>
<protein>
    <submittedName>
        <fullName evidence="2">Uncharacterized protein</fullName>
    </submittedName>
</protein>
<gene>
    <name evidence="2" type="ORF">AAFH49_17385</name>
</gene>
<dbReference type="EMBL" id="JBCEVZ010000053">
    <property type="protein sequence ID" value="MEL5995992.1"/>
    <property type="molecule type" value="Genomic_DNA"/>
</dbReference>
<proteinExistence type="predicted"/>
<name>A0ABU9M0W6_9BACT</name>
<feature type="transmembrane region" description="Helical" evidence="1">
    <location>
        <begin position="75"/>
        <end position="95"/>
    </location>
</feature>
<dbReference type="RefSeq" id="WP_342300164.1">
    <property type="nucleotide sequence ID" value="NZ_JBCEVZ010000053.1"/>
</dbReference>
<feature type="transmembrane region" description="Helical" evidence="1">
    <location>
        <begin position="7"/>
        <end position="27"/>
    </location>
</feature>